<dbReference type="Proteomes" id="UP000015354">
    <property type="component" value="Unassembled WGS sequence"/>
</dbReference>
<keyword evidence="3" id="KW-1185">Reference proteome</keyword>
<keyword evidence="1" id="KW-0812">Transmembrane</keyword>
<dbReference type="EMBL" id="ATMH01010068">
    <property type="protein sequence ID" value="EPY18168.1"/>
    <property type="molecule type" value="Genomic_DNA"/>
</dbReference>
<keyword evidence="1" id="KW-0472">Membrane</keyword>
<keyword evidence="1" id="KW-1133">Transmembrane helix</keyword>
<comment type="caution">
    <text evidence="2">The sequence shown here is derived from an EMBL/GenBank/DDBJ whole genome shotgun (WGS) entry which is preliminary data.</text>
</comment>
<reference evidence="2 3" key="1">
    <citation type="journal article" date="2013" name="PLoS ONE">
        <title>Predicting the Proteins of Angomonas deanei, Strigomonas culicis and Their Respective Endosymbionts Reveals New Aspects of the Trypanosomatidae Family.</title>
        <authorList>
            <person name="Motta M.C."/>
            <person name="Martins A.C."/>
            <person name="de Souza S.S."/>
            <person name="Catta-Preta C.M."/>
            <person name="Silva R."/>
            <person name="Klein C.C."/>
            <person name="de Almeida L.G."/>
            <person name="de Lima Cunha O."/>
            <person name="Ciapina L.P."/>
            <person name="Brocchi M."/>
            <person name="Colabardini A.C."/>
            <person name="de Araujo Lima B."/>
            <person name="Machado C.R."/>
            <person name="de Almeida Soares C.M."/>
            <person name="Probst C.M."/>
            <person name="de Menezes C.B."/>
            <person name="Thompson C.E."/>
            <person name="Bartholomeu D.C."/>
            <person name="Gradia D.F."/>
            <person name="Pavoni D.P."/>
            <person name="Grisard E.C."/>
            <person name="Fantinatti-Garboggini F."/>
            <person name="Marchini F.K."/>
            <person name="Rodrigues-Luiz G.F."/>
            <person name="Wagner G."/>
            <person name="Goldman G.H."/>
            <person name="Fietto J.L."/>
            <person name="Elias M.C."/>
            <person name="Goldman M.H."/>
            <person name="Sagot M.F."/>
            <person name="Pereira M."/>
            <person name="Stoco P.H."/>
            <person name="de Mendonca-Neto R.P."/>
            <person name="Teixeira S.M."/>
            <person name="Maciel T.E."/>
            <person name="de Oliveira Mendes T.A."/>
            <person name="Urmenyi T.P."/>
            <person name="de Souza W."/>
            <person name="Schenkman S."/>
            <person name="de Vasconcelos A.T."/>
        </authorList>
    </citation>
    <scope>NUCLEOTIDE SEQUENCE [LARGE SCALE GENOMIC DNA]</scope>
</reference>
<feature type="transmembrane region" description="Helical" evidence="1">
    <location>
        <begin position="24"/>
        <end position="45"/>
    </location>
</feature>
<name>S9TP37_9TRYP</name>
<protein>
    <submittedName>
        <fullName evidence="2">Uncharacterized protein</fullName>
    </submittedName>
</protein>
<dbReference type="AlphaFoldDB" id="S9TP37"/>
<accession>S9TP37</accession>
<evidence type="ECO:0000313" key="2">
    <source>
        <dbReference type="EMBL" id="EPY18168.1"/>
    </source>
</evidence>
<gene>
    <name evidence="2" type="ORF">STCU_10141</name>
</gene>
<sequence>MKVWSLSIATDDQLLFHCHVVKTARHYAVIGGALLVLAPLLYSGVYRTARSRRVPFSDFFTSVCPHTEPCGVHHVHEEESHAPSVAASAASGADGAERLTHPNPIVAAVLQRVGASVERMQYAPTSAFARDVARTATATFLWFSSAALLRSFVVDLVSHAGAFAVCLLLDRCPRWRRQTTTVRGFPRCGVC</sequence>
<organism evidence="2 3">
    <name type="scientific">Strigomonas culicis</name>
    <dbReference type="NCBI Taxonomy" id="28005"/>
    <lineage>
        <taxon>Eukaryota</taxon>
        <taxon>Discoba</taxon>
        <taxon>Euglenozoa</taxon>
        <taxon>Kinetoplastea</taxon>
        <taxon>Metakinetoplastina</taxon>
        <taxon>Trypanosomatida</taxon>
        <taxon>Trypanosomatidae</taxon>
        <taxon>Strigomonadinae</taxon>
        <taxon>Strigomonas</taxon>
    </lineage>
</organism>
<evidence type="ECO:0000313" key="3">
    <source>
        <dbReference type="Proteomes" id="UP000015354"/>
    </source>
</evidence>
<proteinExistence type="predicted"/>
<evidence type="ECO:0000256" key="1">
    <source>
        <dbReference type="SAM" id="Phobius"/>
    </source>
</evidence>